<dbReference type="InterPro" id="IPR001810">
    <property type="entry name" value="F-box_dom"/>
</dbReference>
<dbReference type="InterPro" id="IPR036047">
    <property type="entry name" value="F-box-like_dom_sf"/>
</dbReference>
<feature type="domain" description="F-box" evidence="1">
    <location>
        <begin position="1"/>
        <end position="35"/>
    </location>
</feature>
<sequence length="63" mass="7043">MTPLPEDVILDILARVSRFDYPILSFVSKHFRSLVGPLSYTQGDLCWAAPNPVSMVFATTATW</sequence>
<proteinExistence type="predicted"/>
<organism evidence="2 3">
    <name type="scientific">Thlaspi arvense</name>
    <name type="common">Field penny-cress</name>
    <dbReference type="NCBI Taxonomy" id="13288"/>
    <lineage>
        <taxon>Eukaryota</taxon>
        <taxon>Viridiplantae</taxon>
        <taxon>Streptophyta</taxon>
        <taxon>Embryophyta</taxon>
        <taxon>Tracheophyta</taxon>
        <taxon>Spermatophyta</taxon>
        <taxon>Magnoliopsida</taxon>
        <taxon>eudicotyledons</taxon>
        <taxon>Gunneridae</taxon>
        <taxon>Pentapetalae</taxon>
        <taxon>rosids</taxon>
        <taxon>malvids</taxon>
        <taxon>Brassicales</taxon>
        <taxon>Brassicaceae</taxon>
        <taxon>Thlaspideae</taxon>
        <taxon>Thlaspi</taxon>
    </lineage>
</organism>
<protein>
    <recommendedName>
        <fullName evidence="1">F-box domain-containing protein</fullName>
    </recommendedName>
</protein>
<evidence type="ECO:0000259" key="1">
    <source>
        <dbReference type="PROSITE" id="PS50181"/>
    </source>
</evidence>
<evidence type="ECO:0000313" key="3">
    <source>
        <dbReference type="Proteomes" id="UP000836841"/>
    </source>
</evidence>
<keyword evidence="3" id="KW-1185">Reference proteome</keyword>
<dbReference type="Pfam" id="PF00646">
    <property type="entry name" value="F-box"/>
    <property type="match status" value="1"/>
</dbReference>
<evidence type="ECO:0000313" key="2">
    <source>
        <dbReference type="EMBL" id="CAH2034366.1"/>
    </source>
</evidence>
<gene>
    <name evidence="2" type="ORF">TAV2_LOCUS1408</name>
</gene>
<name>A0AAU9R6B4_THLAR</name>
<accession>A0AAU9R6B4</accession>
<dbReference type="AlphaFoldDB" id="A0AAU9R6B4"/>
<dbReference type="SMART" id="SM00256">
    <property type="entry name" value="FBOX"/>
    <property type="match status" value="1"/>
</dbReference>
<reference evidence="2 3" key="1">
    <citation type="submission" date="2022-03" db="EMBL/GenBank/DDBJ databases">
        <authorList>
            <person name="Nunn A."/>
            <person name="Chopra R."/>
            <person name="Nunn A."/>
            <person name="Contreras Garrido A."/>
        </authorList>
    </citation>
    <scope>NUCLEOTIDE SEQUENCE [LARGE SCALE GENOMIC DNA]</scope>
</reference>
<dbReference type="SUPFAM" id="SSF81383">
    <property type="entry name" value="F-box domain"/>
    <property type="match status" value="1"/>
</dbReference>
<dbReference type="EMBL" id="OU466857">
    <property type="protein sequence ID" value="CAH2034366.1"/>
    <property type="molecule type" value="Genomic_DNA"/>
</dbReference>
<dbReference type="PROSITE" id="PS50181">
    <property type="entry name" value="FBOX"/>
    <property type="match status" value="1"/>
</dbReference>
<dbReference type="Proteomes" id="UP000836841">
    <property type="component" value="Chromosome 1"/>
</dbReference>